<evidence type="ECO:0000256" key="5">
    <source>
        <dbReference type="ARBA" id="ARBA00022692"/>
    </source>
</evidence>
<feature type="transmembrane region" description="Helical" evidence="10">
    <location>
        <begin position="31"/>
        <end position="51"/>
    </location>
</feature>
<feature type="transmembrane region" description="Helical" evidence="10">
    <location>
        <begin position="626"/>
        <end position="646"/>
    </location>
</feature>
<feature type="transmembrane region" description="Helical" evidence="10">
    <location>
        <begin position="495"/>
        <end position="520"/>
    </location>
</feature>
<dbReference type="PANTHER" id="PTHR43373">
    <property type="entry name" value="NA(+)/H(+) ANTIPORTER SUBUNIT"/>
    <property type="match status" value="1"/>
</dbReference>
<feature type="transmembrane region" description="Helical" evidence="10">
    <location>
        <begin position="745"/>
        <end position="763"/>
    </location>
</feature>
<keyword evidence="2" id="KW-0813">Transport</keyword>
<dbReference type="RefSeq" id="WP_114983229.1">
    <property type="nucleotide sequence ID" value="NZ_CP027806.1"/>
</dbReference>
<feature type="transmembrane region" description="Helical" evidence="10">
    <location>
        <begin position="686"/>
        <end position="707"/>
    </location>
</feature>
<dbReference type="InterPro" id="IPR050616">
    <property type="entry name" value="CPA3_Na-H_Antiporter_A"/>
</dbReference>
<dbReference type="Pfam" id="PF00361">
    <property type="entry name" value="Proton_antipo_M"/>
    <property type="match status" value="1"/>
</dbReference>
<keyword evidence="4" id="KW-1003">Cell membrane</keyword>
<evidence type="ECO:0000259" key="11">
    <source>
        <dbReference type="Pfam" id="PF00361"/>
    </source>
</evidence>
<accession>A0A345UHF0</accession>
<evidence type="ECO:0000313" key="16">
    <source>
        <dbReference type="Proteomes" id="UP000254808"/>
    </source>
</evidence>
<feature type="transmembrane region" description="Helical" evidence="10">
    <location>
        <begin position="448"/>
        <end position="471"/>
    </location>
</feature>
<evidence type="ECO:0000256" key="7">
    <source>
        <dbReference type="ARBA" id="ARBA00023065"/>
    </source>
</evidence>
<feature type="transmembrane region" description="Helical" evidence="10">
    <location>
        <begin position="652"/>
        <end position="674"/>
    </location>
</feature>
<keyword evidence="6 10" id="KW-1133">Transmembrane helix</keyword>
<evidence type="ECO:0000256" key="9">
    <source>
        <dbReference type="RuleBase" id="RU000320"/>
    </source>
</evidence>
<feature type="transmembrane region" description="Helical" evidence="10">
    <location>
        <begin position="298"/>
        <end position="318"/>
    </location>
</feature>
<evidence type="ECO:0000256" key="10">
    <source>
        <dbReference type="SAM" id="Phobius"/>
    </source>
</evidence>
<dbReference type="PRINTS" id="PR01434">
    <property type="entry name" value="NADHDHGNASE5"/>
</dbReference>
<dbReference type="AlphaFoldDB" id="A0A345UHF0"/>
<dbReference type="OrthoDB" id="9807568at2"/>
<keyword evidence="3" id="KW-0050">Antiport</keyword>
<dbReference type="Pfam" id="PF00662">
    <property type="entry name" value="Proton_antipo_N"/>
    <property type="match status" value="1"/>
</dbReference>
<dbReference type="Pfam" id="PF20501">
    <property type="entry name" value="MbhE"/>
    <property type="match status" value="1"/>
</dbReference>
<feature type="domain" description="MrpA C-terminal/MbhE" evidence="14">
    <location>
        <begin position="685"/>
        <end position="764"/>
    </location>
</feature>
<feature type="transmembrane region" description="Helical" evidence="10">
    <location>
        <begin position="324"/>
        <end position="346"/>
    </location>
</feature>
<feature type="transmembrane region" description="Helical" evidence="10">
    <location>
        <begin position="205"/>
        <end position="230"/>
    </location>
</feature>
<dbReference type="Proteomes" id="UP000254808">
    <property type="component" value="Chromosome"/>
</dbReference>
<feature type="transmembrane region" description="Helical" evidence="10">
    <location>
        <begin position="72"/>
        <end position="97"/>
    </location>
</feature>
<feature type="transmembrane region" description="Helical" evidence="10">
    <location>
        <begin position="109"/>
        <end position="138"/>
    </location>
</feature>
<keyword evidence="5 9" id="KW-0812">Transmembrane</keyword>
<dbReference type="InterPro" id="IPR001516">
    <property type="entry name" value="Proton_antipo_N"/>
</dbReference>
<keyword evidence="16" id="KW-1185">Reference proteome</keyword>
<dbReference type="GO" id="GO:0006811">
    <property type="term" value="P:monoatomic ion transport"/>
    <property type="evidence" value="ECO:0007669"/>
    <property type="project" value="UniProtKB-KW"/>
</dbReference>
<reference evidence="15 16" key="1">
    <citation type="submission" date="2018-03" db="EMBL/GenBank/DDBJ databases">
        <title>Phenotypic and genomic properties of Cyclonatronum proteinivorum gen. nov., sp. nov., a haloalkaliphilic bacteroidete from soda lakes possessing Na+-translocating rhodopsin.</title>
        <authorList>
            <person name="Toshchakov S.V."/>
            <person name="Korzhenkov A."/>
            <person name="Samarov N.I."/>
            <person name="Kublanov I.V."/>
            <person name="Muntyan M.S."/>
            <person name="Sorokin D.Y."/>
        </authorList>
    </citation>
    <scope>NUCLEOTIDE SEQUENCE [LARGE SCALE GENOMIC DNA]</scope>
    <source>
        <strain evidence="15 16">Omega</strain>
    </source>
</reference>
<feature type="domain" description="MrpA C-terminal/MbhD" evidence="13">
    <location>
        <begin position="611"/>
        <end position="675"/>
    </location>
</feature>
<proteinExistence type="predicted"/>
<feature type="transmembrane region" description="Helical" evidence="10">
    <location>
        <begin position="601"/>
        <end position="621"/>
    </location>
</feature>
<feature type="transmembrane region" description="Helical" evidence="10">
    <location>
        <begin position="159"/>
        <end position="185"/>
    </location>
</feature>
<evidence type="ECO:0000259" key="14">
    <source>
        <dbReference type="Pfam" id="PF20501"/>
    </source>
</evidence>
<dbReference type="InterPro" id="IPR001750">
    <property type="entry name" value="ND/Mrp_TM"/>
</dbReference>
<evidence type="ECO:0000259" key="13">
    <source>
        <dbReference type="Pfam" id="PF13244"/>
    </source>
</evidence>
<evidence type="ECO:0000256" key="6">
    <source>
        <dbReference type="ARBA" id="ARBA00022989"/>
    </source>
</evidence>
<gene>
    <name evidence="15" type="ORF">CYPRO_0617</name>
</gene>
<dbReference type="Pfam" id="PF13244">
    <property type="entry name" value="MbhD"/>
    <property type="match status" value="1"/>
</dbReference>
<name>A0A345UHF0_9BACT</name>
<protein>
    <submittedName>
        <fullName evidence="15">Multisubunit sodium/proton antiporter, MrpA subunit</fullName>
    </submittedName>
</protein>
<dbReference type="GO" id="GO:0005886">
    <property type="term" value="C:plasma membrane"/>
    <property type="evidence" value="ECO:0007669"/>
    <property type="project" value="UniProtKB-SubCell"/>
</dbReference>
<feature type="transmembrane region" description="Helical" evidence="10">
    <location>
        <begin position="402"/>
        <end position="428"/>
    </location>
</feature>
<dbReference type="NCBIfam" id="NF009287">
    <property type="entry name" value="PRK12647.1"/>
    <property type="match status" value="1"/>
</dbReference>
<feature type="domain" description="NADH-Ubiquinone oxidoreductase (complex I) chain 5 N-terminal" evidence="12">
    <location>
        <begin position="60"/>
        <end position="110"/>
    </location>
</feature>
<keyword evidence="7" id="KW-0406">Ion transport</keyword>
<evidence type="ECO:0000259" key="12">
    <source>
        <dbReference type="Pfam" id="PF00662"/>
    </source>
</evidence>
<dbReference type="InterPro" id="IPR025383">
    <property type="entry name" value="MrpA_C/MbhD"/>
</dbReference>
<evidence type="ECO:0000256" key="1">
    <source>
        <dbReference type="ARBA" id="ARBA00004651"/>
    </source>
</evidence>
<dbReference type="KEGG" id="cprv:CYPRO_0617"/>
<dbReference type="GO" id="GO:0015297">
    <property type="term" value="F:antiporter activity"/>
    <property type="evidence" value="ECO:0007669"/>
    <property type="project" value="UniProtKB-KW"/>
</dbReference>
<organism evidence="15 16">
    <name type="scientific">Cyclonatronum proteinivorum</name>
    <dbReference type="NCBI Taxonomy" id="1457365"/>
    <lineage>
        <taxon>Bacteria</taxon>
        <taxon>Pseudomonadati</taxon>
        <taxon>Balneolota</taxon>
        <taxon>Balneolia</taxon>
        <taxon>Balneolales</taxon>
        <taxon>Cyclonatronaceae</taxon>
        <taxon>Cyclonatronum</taxon>
    </lineage>
</organism>
<evidence type="ECO:0000256" key="3">
    <source>
        <dbReference type="ARBA" id="ARBA00022449"/>
    </source>
</evidence>
<keyword evidence="8 10" id="KW-0472">Membrane</keyword>
<feature type="domain" description="NADH:quinone oxidoreductase/Mrp antiporter transmembrane" evidence="11">
    <location>
        <begin position="126"/>
        <end position="409"/>
    </location>
</feature>
<feature type="transmembrane region" description="Helical" evidence="10">
    <location>
        <begin position="270"/>
        <end position="291"/>
    </location>
</feature>
<feature type="transmembrane region" description="Helical" evidence="10">
    <location>
        <begin position="569"/>
        <end position="589"/>
    </location>
</feature>
<evidence type="ECO:0000256" key="4">
    <source>
        <dbReference type="ARBA" id="ARBA00022475"/>
    </source>
</evidence>
<dbReference type="EMBL" id="CP027806">
    <property type="protein sequence ID" value="AXI99901.1"/>
    <property type="molecule type" value="Genomic_DNA"/>
</dbReference>
<dbReference type="InterPro" id="IPR046806">
    <property type="entry name" value="MrpA_C/MbhE"/>
</dbReference>
<evidence type="ECO:0000313" key="15">
    <source>
        <dbReference type="EMBL" id="AXI99901.1"/>
    </source>
</evidence>
<sequence length="778" mass="83048">MTILAAILLIFSAAFFGPSAAKYLKNSSGWILALVPFSVFAYLLTFIPVISGGEVVKESWVWVSYLGVNMSFYLDGFSLMFGLIVSGVGTFIMIYGGGYLATDPKLGRFYFSILLFMGAMMGVVLADNIIALFIFWELTSISSYLLIGYKHEKEESRKSALQALLVTGSGGLALLAGLIILSMITGTMEISEMFGQAGVVSEHPWYLGALILILIGAFTKSAQFPFHFWLPGAMAAPTPVSAYLHSATMVKAGVYLLARLNPVLSGTIEWTYIVTGFGAVTMLVAAWLAIAHTDLKKVLAYTTVMALGTLTMLIGMGHEYAVKAVAVFILSHSLYKGALFMVAGTVDHEAGTRDVALISGLRKTMPLTATFGCIAALSMAGVAPLLGFIGKELVYEAALSSVSFPTVLITMAVLANIAVVASSGIVAIRPFFGEYKEYNNKHVHEAPLSMWIGPAVLSVLSIVFGVLPFLIDTSIISKAAGAVAGTPDLVVSLKLWHGVNAALILSIVTLLSGIGLYLIWNKVRESGVVQTYDRIMGQGPVKGYEGWLNGTLGLAAAQTKFFQNGYLRYYMLCVVAFFVAVVGYTLLAKTDMMIAADFSDIYFYEWTLAGIIVIAAFAAVFAGSGLVAIAALGVVGYSIALLYILFSAPDLAITQVLVETLTVILVALVLIHLPQSKVSVSMGSKVRDGILAGGVGLIVTLIMLAVLNTEFDPFMTDYFAENSYVVAYGRNIVNVILVDFRALDTFGEIVVIGVAGIGVYALIKLGKKITTKKEGTTA</sequence>
<evidence type="ECO:0000256" key="2">
    <source>
        <dbReference type="ARBA" id="ARBA00022448"/>
    </source>
</evidence>
<comment type="subcellular location">
    <subcellularLocation>
        <location evidence="1">Cell membrane</location>
        <topology evidence="1">Multi-pass membrane protein</topology>
    </subcellularLocation>
    <subcellularLocation>
        <location evidence="9">Membrane</location>
        <topology evidence="9">Multi-pass membrane protein</topology>
    </subcellularLocation>
</comment>
<evidence type="ECO:0000256" key="8">
    <source>
        <dbReference type="ARBA" id="ARBA00023136"/>
    </source>
</evidence>
<dbReference type="PANTHER" id="PTHR43373:SF1">
    <property type="entry name" value="NA(+)_H(+) ANTIPORTER SUBUNIT A"/>
    <property type="match status" value="1"/>
</dbReference>
<feature type="transmembrane region" description="Helical" evidence="10">
    <location>
        <begin position="367"/>
        <end position="390"/>
    </location>
</feature>